<keyword evidence="10" id="KW-0969">Cilium</keyword>
<dbReference type="PANTHER" id="PTHR45703">
    <property type="entry name" value="DYNEIN HEAVY CHAIN"/>
    <property type="match status" value="1"/>
</dbReference>
<evidence type="ECO:0000256" key="15">
    <source>
        <dbReference type="SAM" id="MobiDB-lite"/>
    </source>
</evidence>
<dbReference type="Gene3D" id="1.20.920.20">
    <property type="match status" value="1"/>
</dbReference>
<dbReference type="Pfam" id="PF18198">
    <property type="entry name" value="AAA_lid_11"/>
    <property type="match status" value="1"/>
</dbReference>
<evidence type="ECO:0000256" key="11">
    <source>
        <dbReference type="ARBA" id="ARBA00023175"/>
    </source>
</evidence>
<dbReference type="Pfam" id="PF12774">
    <property type="entry name" value="AAA_6"/>
    <property type="match status" value="2"/>
</dbReference>
<feature type="coiled-coil region" evidence="14">
    <location>
        <begin position="2993"/>
        <end position="3051"/>
    </location>
</feature>
<evidence type="ECO:0000259" key="27">
    <source>
        <dbReference type="Pfam" id="PF25007"/>
    </source>
</evidence>
<dbReference type="RefSeq" id="XP_013351701.1">
    <property type="nucleotide sequence ID" value="XM_013496247.1"/>
</dbReference>
<feature type="domain" description="Dynein heavy chain coiled coil stalk" evidence="20">
    <location>
        <begin position="3009"/>
        <end position="3342"/>
    </location>
</feature>
<dbReference type="VEuPathDB" id="ToxoDB:EMH_0020790"/>
<feature type="domain" description="Dynein heavy chain hydrolytic ATP-binding dynein motor region" evidence="19">
    <location>
        <begin position="1847"/>
        <end position="1938"/>
    </location>
</feature>
<keyword evidence="3" id="KW-0963">Cytoplasm</keyword>
<dbReference type="OrthoDB" id="424516at2759"/>
<dbReference type="Gene3D" id="1.20.920.30">
    <property type="match status" value="1"/>
</dbReference>
<dbReference type="InterPro" id="IPR056759">
    <property type="entry name" value="DYH2-5-8_CC"/>
</dbReference>
<keyword evidence="13" id="KW-0966">Cell projection</keyword>
<dbReference type="InterPro" id="IPR043157">
    <property type="entry name" value="Dynein_AAA1S"/>
</dbReference>
<feature type="domain" description="Dynein heavy chain tail" evidence="17">
    <location>
        <begin position="256"/>
        <end position="390"/>
    </location>
</feature>
<organism evidence="28 29">
    <name type="scientific">Eimeria mitis</name>
    <dbReference type="NCBI Taxonomy" id="44415"/>
    <lineage>
        <taxon>Eukaryota</taxon>
        <taxon>Sar</taxon>
        <taxon>Alveolata</taxon>
        <taxon>Apicomplexa</taxon>
        <taxon>Conoidasida</taxon>
        <taxon>Coccidia</taxon>
        <taxon>Eucoccidiorida</taxon>
        <taxon>Eimeriorina</taxon>
        <taxon>Eimeriidae</taxon>
        <taxon>Eimeria</taxon>
    </lineage>
</organism>
<dbReference type="InterPro" id="IPR013602">
    <property type="entry name" value="Dynein_heavy_linker"/>
</dbReference>
<dbReference type="Gene3D" id="6.10.140.1060">
    <property type="match status" value="1"/>
</dbReference>
<evidence type="ECO:0000259" key="17">
    <source>
        <dbReference type="Pfam" id="PF08385"/>
    </source>
</evidence>
<dbReference type="GO" id="GO:0045505">
    <property type="term" value="F:dynein intermediate chain binding"/>
    <property type="evidence" value="ECO:0007669"/>
    <property type="project" value="InterPro"/>
</dbReference>
<dbReference type="Pfam" id="PF03028">
    <property type="entry name" value="Dynein_heavy"/>
    <property type="match status" value="1"/>
</dbReference>
<dbReference type="EMBL" id="HG681745">
    <property type="protein sequence ID" value="CDJ29127.1"/>
    <property type="molecule type" value="Genomic_DNA"/>
</dbReference>
<dbReference type="Gene3D" id="3.20.180.20">
    <property type="entry name" value="Dynein heavy chain, N-terminal domain 2"/>
    <property type="match status" value="1"/>
</dbReference>
<evidence type="ECO:0000259" key="18">
    <source>
        <dbReference type="Pfam" id="PF08393"/>
    </source>
</evidence>
<evidence type="ECO:0000313" key="29">
    <source>
        <dbReference type="Proteomes" id="UP000030744"/>
    </source>
</evidence>
<dbReference type="FunFam" id="1.10.8.1220:FF:000001">
    <property type="entry name" value="Dynein axonemal heavy chain 5"/>
    <property type="match status" value="1"/>
</dbReference>
<dbReference type="InterPro" id="IPR042228">
    <property type="entry name" value="Dynein_linker_3"/>
</dbReference>
<evidence type="ECO:0000256" key="10">
    <source>
        <dbReference type="ARBA" id="ARBA00023069"/>
    </source>
</evidence>
<evidence type="ECO:0000256" key="13">
    <source>
        <dbReference type="ARBA" id="ARBA00023273"/>
    </source>
</evidence>
<keyword evidence="9 14" id="KW-0175">Coiled coil</keyword>
<evidence type="ECO:0000256" key="5">
    <source>
        <dbReference type="ARBA" id="ARBA00022737"/>
    </source>
</evidence>
<evidence type="ECO:0000256" key="7">
    <source>
        <dbReference type="ARBA" id="ARBA00022840"/>
    </source>
</evidence>
<feature type="domain" description="Dynein heavy chain region D6 P-loop" evidence="16">
    <location>
        <begin position="3839"/>
        <end position="3949"/>
    </location>
</feature>
<dbReference type="InterPro" id="IPR004273">
    <property type="entry name" value="Dynein_heavy_D6_P-loop"/>
</dbReference>
<dbReference type="GO" id="GO:0005874">
    <property type="term" value="C:microtubule"/>
    <property type="evidence" value="ECO:0007669"/>
    <property type="project" value="UniProtKB-KW"/>
</dbReference>
<dbReference type="InterPro" id="IPR035699">
    <property type="entry name" value="AAA_6"/>
</dbReference>
<dbReference type="Gene3D" id="1.20.140.100">
    <property type="entry name" value="Dynein heavy chain, N-terminal domain 2"/>
    <property type="match status" value="1"/>
</dbReference>
<dbReference type="InterPro" id="IPR013594">
    <property type="entry name" value="Dynein_heavy_tail"/>
</dbReference>
<evidence type="ECO:0000256" key="12">
    <source>
        <dbReference type="ARBA" id="ARBA00023212"/>
    </source>
</evidence>
<dbReference type="InterPro" id="IPR042219">
    <property type="entry name" value="AAA_lid_11_sf"/>
</dbReference>
<keyword evidence="5" id="KW-0677">Repeat</keyword>
<dbReference type="Gene3D" id="1.10.8.1220">
    <property type="match status" value="1"/>
</dbReference>
<evidence type="ECO:0000256" key="8">
    <source>
        <dbReference type="ARBA" id="ARBA00023017"/>
    </source>
</evidence>
<evidence type="ECO:0000259" key="16">
    <source>
        <dbReference type="Pfam" id="PF03028"/>
    </source>
</evidence>
<dbReference type="InterPro" id="IPR026983">
    <property type="entry name" value="DHC"/>
</dbReference>
<dbReference type="InterPro" id="IPR054354">
    <property type="entry name" value="DYNC2H1-like_lid"/>
</dbReference>
<keyword evidence="29" id="KW-1185">Reference proteome</keyword>
<proteinExistence type="inferred from homology"/>
<evidence type="ECO:0000259" key="19">
    <source>
        <dbReference type="Pfam" id="PF12774"/>
    </source>
</evidence>
<dbReference type="PANTHER" id="PTHR45703:SF32">
    <property type="entry name" value="DYNEINS HEAVY CHAIN"/>
    <property type="match status" value="1"/>
</dbReference>
<dbReference type="InterPro" id="IPR041228">
    <property type="entry name" value="Dynein_C"/>
</dbReference>
<dbReference type="SUPFAM" id="SSF52540">
    <property type="entry name" value="P-loop containing nucleoside triphosphate hydrolases"/>
    <property type="match status" value="3"/>
</dbReference>
<evidence type="ECO:0000256" key="1">
    <source>
        <dbReference type="ARBA" id="ARBA00004430"/>
    </source>
</evidence>
<sequence>MMSDAAAETAVITPDENTGDETTVPVGGLGQCNGTVQQGSHSTTEDTSSLPASEGPARWLVAQIQLPGFVADEDWTPEHTREFARFCNDENRRHWFLWMSKPSCRNPLNLKDEGESAAERWASSRLSFGDELPSHCIGPMLQQTTVEEPTGQGLVFVGKRNALVKSRNAEEQLLCLSFHGDVLMRLAAIVRGVHIPILGDNNAWPQSFRRELLRRLSSYVSRMTDIVHRAQGCAKLILPLEDLGDTARCLHDRDLVQRLEALVVCWTRQVKEILALQDGPEGAVESGHLGEIQRWTEHAQNLASLLQQFQEDSLHSVLKILNAAKAAQQEVAAAAHLAEENLKFLEVLRKPCQDLREADSAQIPQVATRLLMAVRIVATHSNYYTTPERIGGSVAEPMESLKNAVQCGLALNKIFSQISALIKAEGKALCCWDFADGAAFAESDAFVQRCSDLIDVCQAQLQFNPTVQLSLQGATECSQEELQAKPAQHSNVPQNHLPFFGAFQTESIRSNIRDMQETFAKSLSRLRAMGRNVLHVKATNWHTEYALFKEQVRDQECMYTNIIATAFKRVATVEEACEIYDGFKVLAKRPKIQRFLEKKAGDVWKLFLQASGTDGKDAEQAIDLFQNVTSMLQKFVEKSFQEWLQEIETMHPSGQASQPSDLPQFGCDIYILTKGRGLQRVLQEAHFWQCLQDQTIRLPFSILELMRHQDRLFLLQQHVSRIVKAYNAIFEGLAPEERRLFQHHVGILDKKIAPGIQKLTWNSKGIKEFFVRDVWKDCQAVSEYVNRFQFAKREIASIMEASTQVRLICVDKKNTRELEDFLCQQTETQKAALLTLKEHYNELVGNILSIQELFKEQNKDVQREWTAFVDKIDVEWRESLRKAARISLQELVTALYPKEGKRSSVDAYPLLRIFAVLCLDEEDGCGSQMAFDPPMDKLRKTMEGICSDAILTLSHLPKLCESLETKEAPTSPSEEGSSKAANSWYAALATDEECEKLASQVSRCVASTAHKVLERLKWWSTNYSCLLGKSAEALSLLLQRSEQPLQLVVSSIQEYSDYQSDIQQEESKTVICFLETDFTQLKQSLLEQCHMKRTSFTAYLHESARKEQHAVFDFIESNTNILQRVPTNTEELRSLVELCSYCKEQLPFLRSKVQPIHEQFATLRDLRVNVSEVEIENLGKLTPAIDGFVAALEAAEGMLIRTKKAMKVDTEILVNVLGRRASELLKQFTTSAPFDGSSFNYEAATAFGIIEGFKAEISKLSADRDQLVPILDFFGIEYHTSRDLEQMERDIEKLWDVWSLKNEWDAAWESMSDKPFYSLDVPEIHAQGEAFLERLLNIKEGRDWAIWRKVHLELEQLTQALPLVTNLLDPSIRDRHWDRIKAEVAEKFDQRSPEFTLKSVFHLELLRRSDLIARLTDEARKEFKIEVALNEIIAVWSSLELNIVPYKTHMLRVEADEGLLATLEEHLLSLSTIKSDQFHFPFKDLVTFWESTLSTIAELLELLQQVQRQWAYLENVFRGSEDIRILLPQEATLFDRTDRLFFYTLLNFQQASTLVNACSQPNIREELRLMNEDLEDIQKSLDDYLERKRQEFPRFYFVSNSDMLEILGEAKDPEKVQKHIKKCFQGIKNLDLVPPGKRGNRCWEADGFTSCEGERLKFIPRPITVEGGVEQWLNKITRAMRDTLRKQLVTVHQQSMAHGTKKDKWIKDNCFQLVITSSQISWTMETESALRRLSRGNKLALKTLKRHQSRQLQHLSDLMKKAGSDRERMKLKPLVTVEVHNRDVHEKLIQSRCDSEHHFSWTSQLRMELREDIHEPDRNGTLASSIQPGFSGALVCHCLQTETVTPYGYEYQGIYSRLVITPLTDQCFMALTFALHLRLGGSCQGPAGTGKTETVKDLGKTLAKFVIVFNCSDALDYISLGRIFSGLAQSGAWFASDEHVQRKFFFEGQRVRLDLGCGIFTTMNPGYKGRAELPDNLKSLFRPVAMMTPDAALICEILLMAEGFDNARLLSRKATALFQLMAQQLSKQDHYDFGLRPIRAALQRAGEIKRQATESMAEHAAVIQAILDMVVPKTVPEDLDILFALVKDLFPEAELAESESETLREALEVIIEKNGLTKVEDQATKAQQLYQCMRTRHGNMLVGRLDYPTVRRCVVNPKSLDGAELYGGFSPTTREWTDGVFSALLRACCNEAQLQNRCHRWVVLDGPVDTTWVESMNSLLDDNKTLTLTNGDRIELHAQVSLLFEVENLSAASPATVSWAPYVEAWLTKQYGADDSSRYLRSLFDKYLPKALQAVKDCDQVVKLSEIGTVISLCRLFGAFASQPTVNVKGHGSQTFMEKLFLFSLTWSVGAAVGEASRQHFDSVIRQLSNSFPPLHTVYDYALSSEKGDWTLWEDRVPSPYRPLDGMPFDRIFVPTADVVCHAFLLGGLMRHKVHSLVVGSRGCGKTSCIKKAVIDDLPDSVYTTMTLTFSSQTSSKEAQEGFESKLEKRVKGKWGPAGRKLLLCFVDDLNMPKPDEFGSQPPLELLRHFLDYGCWYDRGRQSLKLVLDMQIIAAMGAPEGGRNSIASRLLSRFNTIAFLEPPLPRINRIYQTLVVHKFSDFKEDVRSIAENIAVSTVALHQAVRQTFRPKPGRPHYLFSMRDMSKVVQGLYQADHRCIEDRDILLKLWYHECQRVYQDRLASSVDVDRFIEILDGILEKNFQVRTKDLTKERGILFSHMRLEQSGALSLGGYEEVQDRQALRMSLREAVEHCCRIHRTLCMPKGHMLLVGIGGSGRKSLATFATKLLKQNLWRIRVTKNFTVRDFHEELKQHIVAAGRDGIRSSLLLTDKDLKTEAFSDCLNSLLGSGQVPGMLDAESLGMLLKDLQPAAEAAKVSLPSDAMLEFFLARVRENLRVLLCVSPIGSTLRDYCRMFPAFINETTIDWFFTWPQEALEEVAATFLESADMEASTREAVARASSYVHMDAIGEAETFQKEAKRTSFITPTKFLRLVRTLKEKKDRAHEKIDKLSNGLGKLVEAREQVEAMNEELEAKKEDVARKQRECDELMVVIVEKRTLADEQMKQVEADSARIQTEEMETKILSDEARRDLAKAMPALEAAIDALEKLDKKSVAEVKAYTKPPDLVVKTMAAVMTVMEKSPSWSQAKIELNDPSFLTRVKNFDKDSITNATLKKIEKFTKDPSFAPPNVQKVSRAAGALCLWVHAMQMYAEVYREVEPKRLKLRLAEEELEKKQNDLRLARKSLEDIQGRLEELNNQYDESLRNKSELNSSAEELRVKLERAESLITGLADERDRWELSLESFKDKLGNIPGDALLGSAFMSYAGPFTSSYRSHLVKDLWMNKLQDSSIPCSADFDFTDFFVTPVEVRQWQLDGLPTDPFSAENGVLITKASKWPLIIDPQNQANRWIRKLKSSQLTVVDPESNSLLRILHLSVQTGRCVLLERLQTQIDPSLEPIITKNVVDVNGKPFISIGEQLVPFDGSFSLWMTTKIGNPLFPPEIEAEVTIVNFVIMQDGLAEQLLGIVVMKEEPSLEAHKHALVLKLAEGRKRLQDIEDQILRLLTDARGCLLDDLELIRVLQDSKRVAGEVSSQIEVSERTMKKIDQAREAYRPCGHRASVLYFVLQDLAMADSMYQFSLDAYEELFVESIQAAMESSAMAASAEDHVMALNADHTLAVYKYARQGVFERHKPLLSLHLCASVLLADDQINRQEYAFLFTHGGVPDSPPLVANPDPEWISPVVWQLICKADQLEGLQGLQSSIEQNIREWRRWFGSPEPERAPLPGDWQSRLDALQRLIVIRCLRPDRIIPASSRFVTESMDSKFVEYAPLDWEELLSSSKNSVPLLFILSGVDPIGQLMAFAASKNTTVVSVALGQGQALRAEQVIRDGARHGFWVFLANCHLAISWLPALEKLAEEILEAHLHPDFRLWLSSEPTVHFPLALLQRSTKITIERPRGLKANLQRLLQQRTEEEMQRVAGGEDRYKRLFFSLCWLHSLLIERGKFHNFGWNTPASFSDSDFFVGDSLLATYCEQSTNEFPWDAVRFRIAGACYGGRLTDERDMRLLRVYCNDCFNPQVLANDFKFQGLQQYPMPEDTSLAGLRQYVRELPAIDPPELFGQHVNAEIQSQIEEAEELFATLLSIQLPGAGPSDSGDAESRESRILRCCEHLESVLPNNLDIARMQQATVEDASPLRVVMIQEAQRLNRLLACVTEMVRHLKRGVAGLVVMTEDLEKLQCSLLNGKVPQCWEFAFPSLKPLTSWAYDVSARVEQISRWGLTTYDENTIPSAPRDGAYVKRLYLEGASWNVEGMSLREPEPMQLMCEMPVVHFKPVARRRAPLEMPYMCPIYQYPCRTGSSGRPSLVTMQEVRSGTQDPSFWVKRGTAIVLSTAS</sequence>
<evidence type="ECO:0000256" key="14">
    <source>
        <dbReference type="SAM" id="Coils"/>
    </source>
</evidence>
<keyword evidence="11" id="KW-0505">Motor protein</keyword>
<feature type="domain" description="Dynein heavy chain AAA 5 extension" evidence="23">
    <location>
        <begin position="2280"/>
        <end position="2395"/>
    </location>
</feature>
<evidence type="ECO:0000259" key="26">
    <source>
        <dbReference type="Pfam" id="PF22597"/>
    </source>
</evidence>
<dbReference type="InterPro" id="IPR024743">
    <property type="entry name" value="Dynein_HC_stalk"/>
</dbReference>
<feature type="domain" description="Dynein heavy chain AAA lid" evidence="24">
    <location>
        <begin position="3982"/>
        <end position="4121"/>
    </location>
</feature>
<evidence type="ECO:0000256" key="3">
    <source>
        <dbReference type="ARBA" id="ARBA00022490"/>
    </source>
</evidence>
<dbReference type="GO" id="GO:0051959">
    <property type="term" value="F:dynein light intermediate chain binding"/>
    <property type="evidence" value="ECO:0007669"/>
    <property type="project" value="InterPro"/>
</dbReference>
<feature type="domain" description="Dynein heavy chain hydrolytic ATP-binding dynein motor region" evidence="19">
    <location>
        <begin position="1941"/>
        <end position="2144"/>
    </location>
</feature>
<reference evidence="28" key="2">
    <citation type="submission" date="2013-10" db="EMBL/GenBank/DDBJ databases">
        <authorList>
            <person name="Aslett M."/>
        </authorList>
    </citation>
    <scope>NUCLEOTIDE SEQUENCE [LARGE SCALE GENOMIC DNA]</scope>
    <source>
        <strain evidence="28">Houghton</strain>
    </source>
</reference>
<evidence type="ECO:0000313" key="28">
    <source>
        <dbReference type="EMBL" id="CDJ29127.1"/>
    </source>
</evidence>
<dbReference type="Gene3D" id="1.20.58.1120">
    <property type="match status" value="1"/>
</dbReference>
<dbReference type="InterPro" id="IPR027417">
    <property type="entry name" value="P-loop_NTPase"/>
</dbReference>
<keyword evidence="8" id="KW-0243">Dynein</keyword>
<feature type="domain" description="Dynein heavy chain C-terminal" evidence="25">
    <location>
        <begin position="4128"/>
        <end position="4274"/>
    </location>
</feature>
<dbReference type="FunFam" id="1.20.140.100:FF:000001">
    <property type="entry name" value="dynein heavy chain 17, axonemal"/>
    <property type="match status" value="1"/>
</dbReference>
<comment type="similarity">
    <text evidence="2">Belongs to the dynein heavy chain family.</text>
</comment>
<dbReference type="FunFam" id="3.10.490.20:FF:000009">
    <property type="entry name" value="Dynein heavy chain 4"/>
    <property type="match status" value="1"/>
</dbReference>
<keyword evidence="4" id="KW-0493">Microtubule</keyword>
<evidence type="ECO:0000256" key="4">
    <source>
        <dbReference type="ARBA" id="ARBA00022701"/>
    </source>
</evidence>
<keyword evidence="7" id="KW-0067">ATP-binding</keyword>
<evidence type="ECO:0000259" key="25">
    <source>
        <dbReference type="Pfam" id="PF18199"/>
    </source>
</evidence>
<feature type="coiled-coil region" evidence="14">
    <location>
        <begin position="3223"/>
        <end position="3292"/>
    </location>
</feature>
<gene>
    <name evidence="28" type="ORF">EMH_0020790</name>
</gene>
<feature type="domain" description="Dynein heavy chain tail" evidence="17">
    <location>
        <begin position="396"/>
        <end position="607"/>
    </location>
</feature>
<dbReference type="GO" id="GO:0008569">
    <property type="term" value="F:minus-end-directed microtubule motor activity"/>
    <property type="evidence" value="ECO:0007669"/>
    <property type="project" value="InterPro"/>
</dbReference>
<dbReference type="GO" id="GO:0005524">
    <property type="term" value="F:ATP binding"/>
    <property type="evidence" value="ECO:0007669"/>
    <property type="project" value="UniProtKB-KW"/>
</dbReference>
<evidence type="ECO:0000259" key="20">
    <source>
        <dbReference type="Pfam" id="PF12777"/>
    </source>
</evidence>
<evidence type="ECO:0000256" key="9">
    <source>
        <dbReference type="ARBA" id="ARBA00023054"/>
    </source>
</evidence>
<feature type="domain" description="Dynein axonemal heavy chain 2/5/8 coiled-coil" evidence="27">
    <location>
        <begin position="1096"/>
        <end position="1207"/>
    </location>
</feature>
<feature type="domain" description="Dynein heavy chain ATP-binding dynein motor region" evidence="22">
    <location>
        <begin position="3368"/>
        <end position="3588"/>
    </location>
</feature>
<dbReference type="InterPro" id="IPR042222">
    <property type="entry name" value="Dynein_2_N"/>
</dbReference>
<dbReference type="FunFam" id="3.40.50.300:FF:000153">
    <property type="entry name" value="Dynein axonemal heavy chain 1"/>
    <property type="match status" value="1"/>
</dbReference>
<evidence type="ECO:0000259" key="24">
    <source>
        <dbReference type="Pfam" id="PF18198"/>
    </source>
</evidence>
<dbReference type="Pfam" id="PF08385">
    <property type="entry name" value="DHC_N1"/>
    <property type="match status" value="3"/>
</dbReference>
<dbReference type="InterPro" id="IPR041658">
    <property type="entry name" value="AAA_lid_11"/>
</dbReference>
<feature type="domain" description="Dynein 2 heavy chain 1 cytoplasmic ATPase lid" evidence="26">
    <location>
        <begin position="2603"/>
        <end position="2684"/>
    </location>
</feature>
<dbReference type="Pfam" id="PF17852">
    <property type="entry name" value="Dynein_AAA_lid"/>
    <property type="match status" value="1"/>
</dbReference>
<dbReference type="Gene3D" id="1.20.1270.280">
    <property type="match status" value="1"/>
</dbReference>
<dbReference type="GO" id="GO:0030286">
    <property type="term" value="C:dynein complex"/>
    <property type="evidence" value="ECO:0007669"/>
    <property type="project" value="UniProtKB-KW"/>
</dbReference>
<dbReference type="InterPro" id="IPR041466">
    <property type="entry name" value="Dynein_AAA5_ext"/>
</dbReference>
<feature type="domain" description="Dynein heavy chain AAA module D4" evidence="21">
    <location>
        <begin position="2747"/>
        <end position="2997"/>
    </location>
</feature>
<accession>U6JYJ9</accession>
<dbReference type="FunFam" id="1.20.920.20:FF:000001">
    <property type="entry name" value="dynein heavy chain 2, axonemal"/>
    <property type="match status" value="1"/>
</dbReference>
<dbReference type="GeneID" id="25376974"/>
<reference evidence="28" key="1">
    <citation type="submission" date="2013-10" db="EMBL/GenBank/DDBJ databases">
        <title>Genomic analysis of the causative agents of coccidiosis in chickens.</title>
        <authorList>
            <person name="Reid A.J."/>
            <person name="Blake D."/>
            <person name="Billington K."/>
            <person name="Browne H."/>
            <person name="Dunn M."/>
            <person name="Hung S."/>
            <person name="Kawahara F."/>
            <person name="Miranda-Saavedra D."/>
            <person name="Mourier T."/>
            <person name="Nagra H."/>
            <person name="Otto T.D."/>
            <person name="Rawlings N."/>
            <person name="Sanchez A."/>
            <person name="Sanders M."/>
            <person name="Subramaniam C."/>
            <person name="Tay Y."/>
            <person name="Dear P."/>
            <person name="Doerig C."/>
            <person name="Gruber A."/>
            <person name="Parkinson J."/>
            <person name="Shirley M."/>
            <person name="Wan K.L."/>
            <person name="Berriman M."/>
            <person name="Tomley F."/>
            <person name="Pain A."/>
        </authorList>
    </citation>
    <scope>NUCLEOTIDE SEQUENCE [LARGE SCALE GENOMIC DNA]</scope>
    <source>
        <strain evidence="28">Houghton</strain>
    </source>
</reference>
<evidence type="ECO:0000256" key="2">
    <source>
        <dbReference type="ARBA" id="ARBA00008887"/>
    </source>
</evidence>
<dbReference type="Gene3D" id="1.10.8.710">
    <property type="match status" value="1"/>
</dbReference>
<evidence type="ECO:0000256" key="6">
    <source>
        <dbReference type="ARBA" id="ARBA00022741"/>
    </source>
</evidence>
<dbReference type="Pfam" id="PF12777">
    <property type="entry name" value="MT"/>
    <property type="match status" value="1"/>
</dbReference>
<keyword evidence="12" id="KW-0206">Cytoskeleton</keyword>
<feature type="domain" description="Dynein heavy chain C-terminal" evidence="25">
    <location>
        <begin position="4279"/>
        <end position="4384"/>
    </location>
</feature>
<dbReference type="GO" id="GO:0005930">
    <property type="term" value="C:axoneme"/>
    <property type="evidence" value="ECO:0007669"/>
    <property type="project" value="UniProtKB-SubCell"/>
</dbReference>
<dbReference type="Pfam" id="PF12775">
    <property type="entry name" value="AAA_7"/>
    <property type="match status" value="1"/>
</dbReference>
<feature type="region of interest" description="Disordered" evidence="15">
    <location>
        <begin position="1"/>
        <end position="54"/>
    </location>
</feature>
<feature type="domain" description="Dynein heavy chain tail" evidence="17">
    <location>
        <begin position="614"/>
        <end position="769"/>
    </location>
</feature>
<keyword evidence="6" id="KW-0547">Nucleotide-binding</keyword>
<dbReference type="GO" id="GO:0007018">
    <property type="term" value="P:microtubule-based movement"/>
    <property type="evidence" value="ECO:0007669"/>
    <property type="project" value="InterPro"/>
</dbReference>
<dbReference type="Gene3D" id="1.10.8.720">
    <property type="entry name" value="Region D6 of dynein motor"/>
    <property type="match status" value="1"/>
</dbReference>
<dbReference type="Pfam" id="PF18199">
    <property type="entry name" value="Dynein_C"/>
    <property type="match status" value="2"/>
</dbReference>
<dbReference type="Pfam" id="PF12781">
    <property type="entry name" value="AAA_9"/>
    <property type="match status" value="1"/>
</dbReference>
<dbReference type="InterPro" id="IPR035706">
    <property type="entry name" value="AAA_9"/>
</dbReference>
<dbReference type="Gene3D" id="1.10.287.2620">
    <property type="match status" value="1"/>
</dbReference>
<comment type="subcellular location">
    <subcellularLocation>
        <location evidence="1">Cytoplasm</location>
        <location evidence="1">Cytoskeleton</location>
        <location evidence="1">Cilium axoneme</location>
    </subcellularLocation>
</comment>
<dbReference type="Pfam" id="PF12780">
    <property type="entry name" value="AAA_8"/>
    <property type="match status" value="1"/>
</dbReference>
<dbReference type="InterPro" id="IPR024317">
    <property type="entry name" value="Dynein_heavy_chain_D4_dom"/>
</dbReference>
<feature type="compositionally biased region" description="Polar residues" evidence="15">
    <location>
        <begin position="32"/>
        <end position="51"/>
    </location>
</feature>
<evidence type="ECO:0000259" key="22">
    <source>
        <dbReference type="Pfam" id="PF12781"/>
    </source>
</evidence>
<dbReference type="Gene3D" id="1.10.472.130">
    <property type="match status" value="1"/>
</dbReference>
<dbReference type="Pfam" id="PF25007">
    <property type="entry name" value="DYH2-5-8_CC"/>
    <property type="match status" value="1"/>
</dbReference>
<name>U6JYJ9_9EIME</name>
<dbReference type="Pfam" id="PF22597">
    <property type="entry name" value="DYN_lid"/>
    <property type="match status" value="1"/>
</dbReference>
<dbReference type="FunFam" id="3.40.50.300:FF:000049">
    <property type="entry name" value="Dynein, axonemal, heavy chain 5"/>
    <property type="match status" value="1"/>
</dbReference>
<dbReference type="FunFam" id="3.20.180.20:FF:000001">
    <property type="entry name" value="Dynein axonemal heavy chain 5"/>
    <property type="match status" value="1"/>
</dbReference>
<dbReference type="FunFam" id="1.10.8.710:FF:000001">
    <property type="entry name" value="Dynein axonemal heavy chain 2"/>
    <property type="match status" value="1"/>
</dbReference>
<evidence type="ECO:0000259" key="21">
    <source>
        <dbReference type="Pfam" id="PF12780"/>
    </source>
</evidence>
<dbReference type="Proteomes" id="UP000030744">
    <property type="component" value="Unassembled WGS sequence"/>
</dbReference>
<evidence type="ECO:0000259" key="23">
    <source>
        <dbReference type="Pfam" id="PF17852"/>
    </source>
</evidence>
<dbReference type="Gene3D" id="3.40.50.300">
    <property type="entry name" value="P-loop containing nucleotide triphosphate hydrolases"/>
    <property type="match status" value="6"/>
</dbReference>
<dbReference type="Pfam" id="PF08393">
    <property type="entry name" value="DHC_N2"/>
    <property type="match status" value="1"/>
</dbReference>
<protein>
    <submittedName>
        <fullName evidence="28">Uncharacterized protein</fullName>
    </submittedName>
</protein>
<feature type="domain" description="Dynein heavy chain linker" evidence="18">
    <location>
        <begin position="1284"/>
        <end position="1688"/>
    </location>
</feature>